<dbReference type="InterPro" id="IPR053197">
    <property type="entry name" value="F-box_SCFL_complex_component"/>
</dbReference>
<dbReference type="InterPro" id="IPR032675">
    <property type="entry name" value="LRR_dom_sf"/>
</dbReference>
<evidence type="ECO:0000313" key="2">
    <source>
        <dbReference type="EMBL" id="KAD5317401.1"/>
    </source>
</evidence>
<organism evidence="2 3">
    <name type="scientific">Mikania micrantha</name>
    <name type="common">bitter vine</name>
    <dbReference type="NCBI Taxonomy" id="192012"/>
    <lineage>
        <taxon>Eukaryota</taxon>
        <taxon>Viridiplantae</taxon>
        <taxon>Streptophyta</taxon>
        <taxon>Embryophyta</taxon>
        <taxon>Tracheophyta</taxon>
        <taxon>Spermatophyta</taxon>
        <taxon>Magnoliopsida</taxon>
        <taxon>eudicotyledons</taxon>
        <taxon>Gunneridae</taxon>
        <taxon>Pentapetalae</taxon>
        <taxon>asterids</taxon>
        <taxon>campanulids</taxon>
        <taxon>Asterales</taxon>
        <taxon>Asteraceae</taxon>
        <taxon>Asteroideae</taxon>
        <taxon>Heliantheae alliance</taxon>
        <taxon>Eupatorieae</taxon>
        <taxon>Mikania</taxon>
    </lineage>
</organism>
<dbReference type="InterPro" id="IPR001810">
    <property type="entry name" value="F-box_dom"/>
</dbReference>
<dbReference type="SUPFAM" id="SSF52047">
    <property type="entry name" value="RNI-like"/>
    <property type="match status" value="1"/>
</dbReference>
<reference evidence="2 3" key="1">
    <citation type="submission" date="2019-05" db="EMBL/GenBank/DDBJ databases">
        <title>Mikania micrantha, genome provides insights into the molecular mechanism of rapid growth.</title>
        <authorList>
            <person name="Liu B."/>
        </authorList>
    </citation>
    <scope>NUCLEOTIDE SEQUENCE [LARGE SCALE GENOMIC DNA]</scope>
    <source>
        <strain evidence="2">NLD-2019</strain>
        <tissue evidence="2">Leaf</tissue>
    </source>
</reference>
<sequence length="378" mass="43033">MDDDRLSGLQDDLIYKILSFVGIKDAIGSSVLSPKWRFMWTFIPNLSFSSDDFSTIDRFSDFVTQVLSRRNNQAQLSCVNFYIHGNDGHDFAQRILNHALSLNVQQVNLTCLFMMEVGLHLSISASHRTLKHLTLNSSISHDHITLTSTRELSFLTTLHLSHITLYDSFISMCPNLKNLTLIWCKMMGSNELRICHPRLSNLTLYKLNMFTESVNIVTPQLENLNIRKLNGTHIISAPKLVSLLIRGYCPLMFSPHGFHSLEKAQLSFQCFYLSQAPKIVSLLEKLHNVKVLSLCVDIIKLLNCSVELMSHQPSPFLNLKSLKILPKVRCWWDHEHTRVIMSTEVKNYLLSSSPEATITEVLREQCCDIIAGADLLSI</sequence>
<accession>A0A5N6NRQ9</accession>
<dbReference type="SUPFAM" id="SSF81383">
    <property type="entry name" value="F-box domain"/>
    <property type="match status" value="1"/>
</dbReference>
<dbReference type="AlphaFoldDB" id="A0A5N6NRQ9"/>
<keyword evidence="3" id="KW-1185">Reference proteome</keyword>
<dbReference type="OrthoDB" id="1848700at2759"/>
<evidence type="ECO:0000313" key="3">
    <source>
        <dbReference type="Proteomes" id="UP000326396"/>
    </source>
</evidence>
<dbReference type="Gene3D" id="3.80.10.10">
    <property type="entry name" value="Ribonuclease Inhibitor"/>
    <property type="match status" value="1"/>
</dbReference>
<dbReference type="Pfam" id="PF00646">
    <property type="entry name" value="F-box"/>
    <property type="match status" value="1"/>
</dbReference>
<protein>
    <recommendedName>
        <fullName evidence="1">F-box domain-containing protein</fullName>
    </recommendedName>
</protein>
<feature type="domain" description="F-box" evidence="1">
    <location>
        <begin position="6"/>
        <end position="41"/>
    </location>
</feature>
<dbReference type="PANTHER" id="PTHR34223">
    <property type="entry name" value="OS11G0201299 PROTEIN"/>
    <property type="match status" value="1"/>
</dbReference>
<dbReference type="PANTHER" id="PTHR34223:SF101">
    <property type="entry name" value="F-BOX DOMAIN-CONTAINING PROTEIN"/>
    <property type="match status" value="1"/>
</dbReference>
<evidence type="ECO:0000259" key="1">
    <source>
        <dbReference type="Pfam" id="PF00646"/>
    </source>
</evidence>
<comment type="caution">
    <text evidence="2">The sequence shown here is derived from an EMBL/GenBank/DDBJ whole genome shotgun (WGS) entry which is preliminary data.</text>
</comment>
<gene>
    <name evidence="2" type="ORF">E3N88_17347</name>
</gene>
<name>A0A5N6NRQ9_9ASTR</name>
<proteinExistence type="predicted"/>
<dbReference type="InterPro" id="IPR036047">
    <property type="entry name" value="F-box-like_dom_sf"/>
</dbReference>
<dbReference type="EMBL" id="SZYD01000009">
    <property type="protein sequence ID" value="KAD5317401.1"/>
    <property type="molecule type" value="Genomic_DNA"/>
</dbReference>
<dbReference type="Proteomes" id="UP000326396">
    <property type="component" value="Linkage Group LG17"/>
</dbReference>